<dbReference type="STRING" id="662755.CRES_0508"/>
<organism evidence="6 7">
    <name type="scientific">Corynebacterium resistens (strain DSM 45100 / JCM 12819 / GTC 2026 / SICGH 158)</name>
    <dbReference type="NCBI Taxonomy" id="662755"/>
    <lineage>
        <taxon>Bacteria</taxon>
        <taxon>Bacillati</taxon>
        <taxon>Actinomycetota</taxon>
        <taxon>Actinomycetes</taxon>
        <taxon>Mycobacteriales</taxon>
        <taxon>Corynebacteriaceae</taxon>
        <taxon>Corynebacterium</taxon>
    </lineage>
</organism>
<evidence type="ECO:0000256" key="3">
    <source>
        <dbReference type="ARBA" id="ARBA00048782"/>
    </source>
</evidence>
<dbReference type="Proteomes" id="UP000000492">
    <property type="component" value="Chromosome"/>
</dbReference>
<dbReference type="HOGENOM" id="CLU_031040_10_3_11"/>
<dbReference type="KEGG" id="crd:CRES_0508"/>
<dbReference type="SUPFAM" id="SSF55068">
    <property type="entry name" value="Peptide methionine sulfoxide reductase"/>
    <property type="match status" value="1"/>
</dbReference>
<sequence>MNLFEKIAALNASGPFRAERVTAETALKGGRHPVLPEPQPNVVLGTPLQGVGDPAWNQWLEQHGSEVDLQEVVIGVGCFWGGEKMFWGVEGIVGTSVGYAGGFTANPTYREVCTGRTGHAEVVRVVFDVKVISVEEVVAIAFENHDPTQGDKQGNDIGTQYRSAVYASSPEQLARIEAAIDGWRGRFAEKGFGEITTEVGLLGDFGDGRYYLAEDEHQQYLHKNPAGYCNHGPNGVSCPTGVLGE</sequence>
<feature type="active site" evidence="4">
    <location>
        <position position="78"/>
    </location>
</feature>
<dbReference type="eggNOG" id="COG0225">
    <property type="taxonomic scope" value="Bacteria"/>
</dbReference>
<evidence type="ECO:0000259" key="5">
    <source>
        <dbReference type="Pfam" id="PF01625"/>
    </source>
</evidence>
<evidence type="ECO:0000256" key="1">
    <source>
        <dbReference type="ARBA" id="ARBA00023002"/>
    </source>
</evidence>
<reference evidence="6 7" key="1">
    <citation type="journal article" date="2012" name="BMC Genomics">
        <title>Complete genome sequence, lifestyle, and multi-drug resistance of the human pathogen Corynebacterium resistens DSM 45100 isolated from blood samples of a leukemia patient.</title>
        <authorList>
            <person name="Schroder J."/>
            <person name="Maus I."/>
            <person name="Meyer K."/>
            <person name="Wordemann S."/>
            <person name="Blom J."/>
            <person name="Jaenicke S."/>
            <person name="Schneider J."/>
            <person name="Trost E."/>
            <person name="Tauch A."/>
        </authorList>
    </citation>
    <scope>NUCLEOTIDE SEQUENCE [LARGE SCALE GENOMIC DNA]</scope>
    <source>
        <strain evidence="7">DSM 45100 / JCM 12819 / CCUG 50093 / GTC 2026 / SICGH 158</strain>
    </source>
</reference>
<dbReference type="InterPro" id="IPR050162">
    <property type="entry name" value="MsrA_MetSO_reductase"/>
</dbReference>
<dbReference type="EC" id="1.8.4.11" evidence="4"/>
<comment type="catalytic activity">
    <reaction evidence="2 4">
        <text>L-methionyl-[protein] + [thioredoxin]-disulfide + H2O = L-methionyl-(S)-S-oxide-[protein] + [thioredoxin]-dithiol</text>
        <dbReference type="Rhea" id="RHEA:14217"/>
        <dbReference type="Rhea" id="RHEA-COMP:10698"/>
        <dbReference type="Rhea" id="RHEA-COMP:10700"/>
        <dbReference type="Rhea" id="RHEA-COMP:12313"/>
        <dbReference type="Rhea" id="RHEA-COMP:12315"/>
        <dbReference type="ChEBI" id="CHEBI:15377"/>
        <dbReference type="ChEBI" id="CHEBI:16044"/>
        <dbReference type="ChEBI" id="CHEBI:29950"/>
        <dbReference type="ChEBI" id="CHEBI:44120"/>
        <dbReference type="ChEBI" id="CHEBI:50058"/>
        <dbReference type="EC" id="1.8.4.11"/>
    </reaction>
</comment>
<keyword evidence="7" id="KW-1185">Reference proteome</keyword>
<dbReference type="InterPro" id="IPR002569">
    <property type="entry name" value="Met_Sox_Rdtase_MsrA_dom"/>
</dbReference>
<dbReference type="HAMAP" id="MF_01401">
    <property type="entry name" value="MsrA"/>
    <property type="match status" value="1"/>
</dbReference>
<dbReference type="EMBL" id="CP002857">
    <property type="protein sequence ID" value="AEI08871.1"/>
    <property type="molecule type" value="Genomic_DNA"/>
</dbReference>
<evidence type="ECO:0000313" key="7">
    <source>
        <dbReference type="Proteomes" id="UP000000492"/>
    </source>
</evidence>
<evidence type="ECO:0000313" key="6">
    <source>
        <dbReference type="EMBL" id="AEI08871.1"/>
    </source>
</evidence>
<dbReference type="OrthoDB" id="4174719at2"/>
<dbReference type="Pfam" id="PF01625">
    <property type="entry name" value="PMSR"/>
    <property type="match status" value="1"/>
</dbReference>
<dbReference type="RefSeq" id="WP_013887896.1">
    <property type="nucleotide sequence ID" value="NC_015673.1"/>
</dbReference>
<gene>
    <name evidence="4 6" type="primary">msrA</name>
    <name evidence="6" type="ordered locus">CRES_0508</name>
</gene>
<comment type="similarity">
    <text evidence="4">Belongs to the MsrA Met sulfoxide reductase family.</text>
</comment>
<dbReference type="PANTHER" id="PTHR42799">
    <property type="entry name" value="MITOCHONDRIAL PEPTIDE METHIONINE SULFOXIDE REDUCTASE"/>
    <property type="match status" value="1"/>
</dbReference>
<dbReference type="GO" id="GO:0034599">
    <property type="term" value="P:cellular response to oxidative stress"/>
    <property type="evidence" value="ECO:0007669"/>
    <property type="project" value="TreeGrafter"/>
</dbReference>
<dbReference type="GO" id="GO:0033744">
    <property type="term" value="F:L-methionine:thioredoxin-disulfide S-oxidoreductase activity"/>
    <property type="evidence" value="ECO:0007669"/>
    <property type="project" value="RHEA"/>
</dbReference>
<feature type="domain" description="Peptide methionine sulphoxide reductase MsrA" evidence="5">
    <location>
        <begin position="72"/>
        <end position="230"/>
    </location>
</feature>
<keyword evidence="1 4" id="KW-0560">Oxidoreductase</keyword>
<name>F8DYM9_CORRG</name>
<protein>
    <recommendedName>
        <fullName evidence="4">Peptide methionine sulfoxide reductase MsrA</fullName>
        <shortName evidence="4">Protein-methionine-S-oxide reductase</shortName>
        <ecNumber evidence="4">1.8.4.11</ecNumber>
    </recommendedName>
    <alternativeName>
        <fullName evidence="4">Peptide-methionine (S)-S-oxide reductase</fullName>
        <shortName evidence="4">Peptide Met(O) reductase</shortName>
    </alternativeName>
</protein>
<dbReference type="AlphaFoldDB" id="F8DYM9"/>
<comment type="catalytic activity">
    <reaction evidence="3 4">
        <text>[thioredoxin]-disulfide + L-methionine + H2O = L-methionine (S)-S-oxide + [thioredoxin]-dithiol</text>
        <dbReference type="Rhea" id="RHEA:19993"/>
        <dbReference type="Rhea" id="RHEA-COMP:10698"/>
        <dbReference type="Rhea" id="RHEA-COMP:10700"/>
        <dbReference type="ChEBI" id="CHEBI:15377"/>
        <dbReference type="ChEBI" id="CHEBI:29950"/>
        <dbReference type="ChEBI" id="CHEBI:50058"/>
        <dbReference type="ChEBI" id="CHEBI:57844"/>
        <dbReference type="ChEBI" id="CHEBI:58772"/>
        <dbReference type="EC" id="1.8.4.11"/>
    </reaction>
</comment>
<dbReference type="GO" id="GO:0008113">
    <property type="term" value="F:peptide-methionine (S)-S-oxide reductase activity"/>
    <property type="evidence" value="ECO:0007669"/>
    <property type="project" value="UniProtKB-UniRule"/>
</dbReference>
<dbReference type="InterPro" id="IPR036509">
    <property type="entry name" value="Met_Sox_Rdtase_MsrA_sf"/>
</dbReference>
<dbReference type="Gene3D" id="3.30.1060.10">
    <property type="entry name" value="Peptide methionine sulphoxide reductase MsrA"/>
    <property type="match status" value="1"/>
</dbReference>
<proteinExistence type="inferred from homology"/>
<evidence type="ECO:0000256" key="2">
    <source>
        <dbReference type="ARBA" id="ARBA00047806"/>
    </source>
</evidence>
<comment type="function">
    <text evidence="4">Has an important function as a repair enzyme for proteins that have been inactivated by oxidation. Catalyzes the reversible oxidation-reduction of methionine sulfoxide in proteins to methionine.</text>
</comment>
<accession>F8DYM9</accession>
<evidence type="ECO:0000256" key="4">
    <source>
        <dbReference type="HAMAP-Rule" id="MF_01401"/>
    </source>
</evidence>
<dbReference type="NCBIfam" id="TIGR00401">
    <property type="entry name" value="msrA"/>
    <property type="match status" value="1"/>
</dbReference>
<dbReference type="PANTHER" id="PTHR42799:SF2">
    <property type="entry name" value="MITOCHONDRIAL PEPTIDE METHIONINE SULFOXIDE REDUCTASE"/>
    <property type="match status" value="1"/>
</dbReference>
<dbReference type="GO" id="GO:0005737">
    <property type="term" value="C:cytoplasm"/>
    <property type="evidence" value="ECO:0007669"/>
    <property type="project" value="TreeGrafter"/>
</dbReference>